<keyword evidence="4" id="KW-1185">Reference proteome</keyword>
<dbReference type="PROSITE" id="PS00028">
    <property type="entry name" value="ZINC_FINGER_C2H2_1"/>
    <property type="match status" value="1"/>
</dbReference>
<organism evidence="3 4">
    <name type="scientific">Penicillium daleae</name>
    <dbReference type="NCBI Taxonomy" id="63821"/>
    <lineage>
        <taxon>Eukaryota</taxon>
        <taxon>Fungi</taxon>
        <taxon>Dikarya</taxon>
        <taxon>Ascomycota</taxon>
        <taxon>Pezizomycotina</taxon>
        <taxon>Eurotiomycetes</taxon>
        <taxon>Eurotiomycetidae</taxon>
        <taxon>Eurotiales</taxon>
        <taxon>Aspergillaceae</taxon>
        <taxon>Penicillium</taxon>
    </lineage>
</organism>
<reference evidence="3" key="1">
    <citation type="submission" date="2022-12" db="EMBL/GenBank/DDBJ databases">
        <authorList>
            <person name="Petersen C."/>
        </authorList>
    </citation>
    <scope>NUCLEOTIDE SEQUENCE</scope>
    <source>
        <strain evidence="3">IBT 16125</strain>
    </source>
</reference>
<name>A0AAD6C0V2_9EURO</name>
<feature type="compositionally biased region" description="Low complexity" evidence="1">
    <location>
        <begin position="336"/>
        <end position="345"/>
    </location>
</feature>
<dbReference type="SMART" id="SM00355">
    <property type="entry name" value="ZnF_C2H2"/>
    <property type="match status" value="2"/>
</dbReference>
<feature type="domain" description="C2H2-type" evidence="2">
    <location>
        <begin position="238"/>
        <end position="261"/>
    </location>
</feature>
<dbReference type="AlphaFoldDB" id="A0AAD6C0V2"/>
<gene>
    <name evidence="3" type="ORF">N7458_010791</name>
</gene>
<dbReference type="EMBL" id="JAPVEA010000008">
    <property type="protein sequence ID" value="KAJ5439793.1"/>
    <property type="molecule type" value="Genomic_DNA"/>
</dbReference>
<accession>A0AAD6C0V2</accession>
<evidence type="ECO:0000259" key="2">
    <source>
        <dbReference type="PROSITE" id="PS00028"/>
    </source>
</evidence>
<sequence length="1136" mass="127708">MNEDETGSSRSSSIYWAGPMPPSQDVEMLDVQVEYPRVQPSKIPSSNFEYSPTLSSDILNYSANTFPGETRPSGGSTRGLSPTDPFQSLGTRPSRAYVSPQMPPLEIPFNTMLDPHPSMKIHPTEHSARDAIFESLGRRLQAVGANLQHRRHAIPQPQLLELRKDLQELISHVDDLIKETPATGAPKPISYSTSNQSKEEYRCLLCKTVGAKPFTSNRYPVFKRHLMIQHFPSHEFHCPEEGCGRVYRVCHEFEYHFRTEHKKDPEDEEVDEARVPLKCPPRCDICARTVHDRNELCQCLIEHCLVLSGNSGTRSDPSDNERNSQRGTALQKDGSQQQAAVTEEQTTGINLQRIYELPAFQDSGLEYQSPQNSEEGQESMQFASMDKMQSNETAQSKIQNTTPEDNDQFDLTTTPFAPLTLRKGKTPTRPIPNTVDSSTSKSSQLSDDDSMQTNITWPDQQEDFDLDTGFADSEDMEHILRPGAYYRKLDLLERRTAEICGIEGPELQEKSLSECRESLQRSRHALQNLTEEGFCDGAFSILVRDQSRPDVANTVRISIHDIDDALCRVSPLATADGFLEFTSIFGWPLLLDLFGSPSPNSNWDQLEYVQFLTNALAIGLVAFSGSHVCRFDENLWGEELSKILVGQGHSFSWRDLACLKDFVGGPACVLEIDQNVSQQTGLKVSLTVKDLQELWGPVWFMGGDEDEGVFLRTEAGYIIPLPRHRQTDQSLPEIECHWTSSYTGYETENPILLYSSSRILIGTGLSINEGCRAQINYLQARILPRLQPSGAHNAYHTLEGWDLTMQATMGSYVQAGGALKWKRNPARKWKTSIIEKCKYGKPNLRSLLSSYIGLEVSACTGNAHRVTLWDALRLSQTTANRQQGISPLPLPQQSTPCRHRIADPDCIQKCWTRLFSTDDIDTSVNIPPEGDPTRKEYLRRIIMNAIIALEDTGVDHDNNLQAYWPFTETSRTHRIEPSPSHSEINNWIRVIKDSRDVATFAVVSQRCMEAHHGLVRTCTMPCRVANLNSAKTTLYTRILLNPPFQSTCTENHDHTMLSMGNEVDRPIPHEHFVLGEAALTVQRIIPGCNNVVIATASGSAVKNGWMKMVKLGRRKMFQEDLDCDLSTGYYLPLLVQ</sequence>
<dbReference type="RefSeq" id="XP_056763022.1">
    <property type="nucleotide sequence ID" value="XM_056914173.1"/>
</dbReference>
<feature type="region of interest" description="Disordered" evidence="1">
    <location>
        <begin position="1"/>
        <end position="21"/>
    </location>
</feature>
<feature type="region of interest" description="Disordered" evidence="1">
    <location>
        <begin position="310"/>
        <end position="345"/>
    </location>
</feature>
<protein>
    <recommendedName>
        <fullName evidence="2">C2H2-type domain-containing protein</fullName>
    </recommendedName>
</protein>
<comment type="caution">
    <text evidence="3">The sequence shown here is derived from an EMBL/GenBank/DDBJ whole genome shotgun (WGS) entry which is preliminary data.</text>
</comment>
<dbReference type="GeneID" id="81604416"/>
<dbReference type="Proteomes" id="UP001213681">
    <property type="component" value="Unassembled WGS sequence"/>
</dbReference>
<dbReference type="InterPro" id="IPR013087">
    <property type="entry name" value="Znf_C2H2_type"/>
</dbReference>
<feature type="compositionally biased region" description="Low complexity" evidence="1">
    <location>
        <begin position="436"/>
        <end position="445"/>
    </location>
</feature>
<feature type="compositionally biased region" description="Polar residues" evidence="1">
    <location>
        <begin position="61"/>
        <end position="91"/>
    </location>
</feature>
<feature type="region of interest" description="Disordered" evidence="1">
    <location>
        <begin position="61"/>
        <end position="94"/>
    </location>
</feature>
<feature type="region of interest" description="Disordered" evidence="1">
    <location>
        <begin position="386"/>
        <end position="459"/>
    </location>
</feature>
<evidence type="ECO:0000313" key="4">
    <source>
        <dbReference type="Proteomes" id="UP001213681"/>
    </source>
</evidence>
<evidence type="ECO:0000256" key="1">
    <source>
        <dbReference type="SAM" id="MobiDB-lite"/>
    </source>
</evidence>
<feature type="compositionally biased region" description="Polar residues" evidence="1">
    <location>
        <begin position="386"/>
        <end position="415"/>
    </location>
</feature>
<reference evidence="3" key="2">
    <citation type="journal article" date="2023" name="IMA Fungus">
        <title>Comparative genomic study of the Penicillium genus elucidates a diverse pangenome and 15 lateral gene transfer events.</title>
        <authorList>
            <person name="Petersen C."/>
            <person name="Sorensen T."/>
            <person name="Nielsen M.R."/>
            <person name="Sondergaard T.E."/>
            <person name="Sorensen J.L."/>
            <person name="Fitzpatrick D.A."/>
            <person name="Frisvad J.C."/>
            <person name="Nielsen K.L."/>
        </authorList>
    </citation>
    <scope>NUCLEOTIDE SEQUENCE</scope>
    <source>
        <strain evidence="3">IBT 16125</strain>
    </source>
</reference>
<evidence type="ECO:0000313" key="3">
    <source>
        <dbReference type="EMBL" id="KAJ5439793.1"/>
    </source>
</evidence>
<proteinExistence type="predicted"/>